<organism evidence="8 9">
    <name type="scientific">Cynoglossus semilaevis</name>
    <name type="common">Tongue sole</name>
    <dbReference type="NCBI Taxonomy" id="244447"/>
    <lineage>
        <taxon>Eukaryota</taxon>
        <taxon>Metazoa</taxon>
        <taxon>Chordata</taxon>
        <taxon>Craniata</taxon>
        <taxon>Vertebrata</taxon>
        <taxon>Euteleostomi</taxon>
        <taxon>Actinopterygii</taxon>
        <taxon>Neopterygii</taxon>
        <taxon>Teleostei</taxon>
        <taxon>Neoteleostei</taxon>
        <taxon>Acanthomorphata</taxon>
        <taxon>Carangaria</taxon>
        <taxon>Pleuronectiformes</taxon>
        <taxon>Pleuronectoidei</taxon>
        <taxon>Cynoglossidae</taxon>
        <taxon>Cynoglossinae</taxon>
        <taxon>Cynoglossus</taxon>
    </lineage>
</organism>
<keyword evidence="2 6" id="KW-0812">Transmembrane</keyword>
<feature type="chain" id="PRO_5018322965" description="FXYD domain-containing ion transport regulator" evidence="7">
    <location>
        <begin position="21"/>
        <end position="100"/>
    </location>
</feature>
<evidence type="ECO:0000256" key="1">
    <source>
        <dbReference type="ARBA" id="ARBA00004167"/>
    </source>
</evidence>
<accession>A0A3P8UGI9</accession>
<dbReference type="InterPro" id="IPR031627">
    <property type="entry name" value="PDZK1IP1/SMIM24"/>
</dbReference>
<feature type="transmembrane region" description="Helical" evidence="6">
    <location>
        <begin position="30"/>
        <end position="49"/>
    </location>
</feature>
<keyword evidence="3 6" id="KW-1133">Transmembrane helix</keyword>
<reference evidence="8" key="3">
    <citation type="submission" date="2025-09" db="UniProtKB">
        <authorList>
            <consortium name="Ensembl"/>
        </authorList>
    </citation>
    <scope>IDENTIFICATION</scope>
</reference>
<dbReference type="Ensembl" id="ENSCSET00000002363.1">
    <property type="protein sequence ID" value="ENSCSEP00000002323.1"/>
    <property type="gene ID" value="ENSCSEG00000001559.1"/>
</dbReference>
<sequence>MEKLTALTSCLLLMVGGSTAQSGKWATGLIAVAGFLFLSVVGLLVKKAWCEEPKRSGPGFYLCPCHSSTRCVSCICSDKEDQNAFNNLAMDNTFDKVTSM</sequence>
<evidence type="ECO:0008006" key="10">
    <source>
        <dbReference type="Google" id="ProtNLM"/>
    </source>
</evidence>
<evidence type="ECO:0000256" key="4">
    <source>
        <dbReference type="ARBA" id="ARBA00023136"/>
    </source>
</evidence>
<feature type="signal peptide" evidence="7">
    <location>
        <begin position="1"/>
        <end position="20"/>
    </location>
</feature>
<reference evidence="8 9" key="1">
    <citation type="journal article" date="2014" name="Nat. Genet.">
        <title>Whole-genome sequence of a flatfish provides insights into ZW sex chromosome evolution and adaptation to a benthic lifestyle.</title>
        <authorList>
            <person name="Chen S."/>
            <person name="Zhang G."/>
            <person name="Shao C."/>
            <person name="Huang Q."/>
            <person name="Liu G."/>
            <person name="Zhang P."/>
            <person name="Song W."/>
            <person name="An N."/>
            <person name="Chalopin D."/>
            <person name="Volff J.N."/>
            <person name="Hong Y."/>
            <person name="Li Q."/>
            <person name="Sha Z."/>
            <person name="Zhou H."/>
            <person name="Xie M."/>
            <person name="Yu Q."/>
            <person name="Liu Y."/>
            <person name="Xiang H."/>
            <person name="Wang N."/>
            <person name="Wu K."/>
            <person name="Yang C."/>
            <person name="Zhou Q."/>
            <person name="Liao X."/>
            <person name="Yang L."/>
            <person name="Hu Q."/>
            <person name="Zhang J."/>
            <person name="Meng L."/>
            <person name="Jin L."/>
            <person name="Tian Y."/>
            <person name="Lian J."/>
            <person name="Yang J."/>
            <person name="Miao G."/>
            <person name="Liu S."/>
            <person name="Liang Z."/>
            <person name="Yan F."/>
            <person name="Li Y."/>
            <person name="Sun B."/>
            <person name="Zhang H."/>
            <person name="Zhang J."/>
            <person name="Zhu Y."/>
            <person name="Du M."/>
            <person name="Zhao Y."/>
            <person name="Schartl M."/>
            <person name="Tang Q."/>
            <person name="Wang J."/>
        </authorList>
    </citation>
    <scope>NUCLEOTIDE SEQUENCE</scope>
</reference>
<evidence type="ECO:0000313" key="9">
    <source>
        <dbReference type="Proteomes" id="UP000265120"/>
    </source>
</evidence>
<dbReference type="GeneTree" id="ENSGT01130000278372"/>
<evidence type="ECO:0000256" key="2">
    <source>
        <dbReference type="ARBA" id="ARBA00022692"/>
    </source>
</evidence>
<dbReference type="STRING" id="244447.ENSCSEP00000002323"/>
<dbReference type="InParanoid" id="A0A3P8UGI9"/>
<keyword evidence="7" id="KW-0732">Signal</keyword>
<comment type="subcellular location">
    <subcellularLocation>
        <location evidence="1">Membrane</location>
        <topology evidence="1">Single-pass membrane protein</topology>
    </subcellularLocation>
</comment>
<evidence type="ECO:0000256" key="7">
    <source>
        <dbReference type="SAM" id="SignalP"/>
    </source>
</evidence>
<dbReference type="Pfam" id="PF15807">
    <property type="entry name" value="MAP17"/>
    <property type="match status" value="1"/>
</dbReference>
<dbReference type="GO" id="GO:0016020">
    <property type="term" value="C:membrane"/>
    <property type="evidence" value="ECO:0007669"/>
    <property type="project" value="UniProtKB-SubCell"/>
</dbReference>
<keyword evidence="4 6" id="KW-0472">Membrane</keyword>
<protein>
    <recommendedName>
        <fullName evidence="10">FXYD domain-containing ion transport regulator</fullName>
    </recommendedName>
</protein>
<comment type="similarity">
    <text evidence="5">Belongs to the PDZK1-interacting protein 1/SMIM24 family.</text>
</comment>
<evidence type="ECO:0000313" key="8">
    <source>
        <dbReference type="Ensembl" id="ENSCSEP00000002323.1"/>
    </source>
</evidence>
<evidence type="ECO:0000256" key="6">
    <source>
        <dbReference type="SAM" id="Phobius"/>
    </source>
</evidence>
<dbReference type="AlphaFoldDB" id="A0A3P8UGI9"/>
<proteinExistence type="inferred from homology"/>
<name>A0A3P8UGI9_CYNSE</name>
<reference evidence="8" key="2">
    <citation type="submission" date="2025-08" db="UniProtKB">
        <authorList>
            <consortium name="Ensembl"/>
        </authorList>
    </citation>
    <scope>IDENTIFICATION</scope>
</reference>
<evidence type="ECO:0000256" key="3">
    <source>
        <dbReference type="ARBA" id="ARBA00022989"/>
    </source>
</evidence>
<evidence type="ECO:0000256" key="5">
    <source>
        <dbReference type="ARBA" id="ARBA00049650"/>
    </source>
</evidence>
<dbReference type="Proteomes" id="UP000265120">
    <property type="component" value="Chromosome 2"/>
</dbReference>
<keyword evidence="9" id="KW-1185">Reference proteome</keyword>